<organism evidence="2 3">
    <name type="scientific">Cronartium quercuum f. sp. fusiforme G11</name>
    <dbReference type="NCBI Taxonomy" id="708437"/>
    <lineage>
        <taxon>Eukaryota</taxon>
        <taxon>Fungi</taxon>
        <taxon>Dikarya</taxon>
        <taxon>Basidiomycota</taxon>
        <taxon>Pucciniomycotina</taxon>
        <taxon>Pucciniomycetes</taxon>
        <taxon>Pucciniales</taxon>
        <taxon>Coleosporiaceae</taxon>
        <taxon>Cronartium</taxon>
    </lineage>
</organism>
<evidence type="ECO:0000313" key="2">
    <source>
        <dbReference type="EMBL" id="KAG0149449.1"/>
    </source>
</evidence>
<dbReference type="Proteomes" id="UP000886653">
    <property type="component" value="Unassembled WGS sequence"/>
</dbReference>
<keyword evidence="1" id="KW-0472">Membrane</keyword>
<dbReference type="AlphaFoldDB" id="A0A9P6NSJ7"/>
<feature type="transmembrane region" description="Helical" evidence="1">
    <location>
        <begin position="25"/>
        <end position="47"/>
    </location>
</feature>
<proteinExistence type="predicted"/>
<reference evidence="2" key="1">
    <citation type="submission" date="2013-11" db="EMBL/GenBank/DDBJ databases">
        <title>Genome sequence of the fusiform rust pathogen reveals effectors for host alternation and coevolution with pine.</title>
        <authorList>
            <consortium name="DOE Joint Genome Institute"/>
            <person name="Smith K."/>
            <person name="Pendleton A."/>
            <person name="Kubisiak T."/>
            <person name="Anderson C."/>
            <person name="Salamov A."/>
            <person name="Aerts A."/>
            <person name="Riley R."/>
            <person name="Clum A."/>
            <person name="Lindquist E."/>
            <person name="Ence D."/>
            <person name="Campbell M."/>
            <person name="Kronenberg Z."/>
            <person name="Feau N."/>
            <person name="Dhillon B."/>
            <person name="Hamelin R."/>
            <person name="Burleigh J."/>
            <person name="Smith J."/>
            <person name="Yandell M."/>
            <person name="Nelson C."/>
            <person name="Grigoriev I."/>
            <person name="Davis J."/>
        </authorList>
    </citation>
    <scope>NUCLEOTIDE SEQUENCE</scope>
    <source>
        <strain evidence="2">G11</strain>
    </source>
</reference>
<gene>
    <name evidence="2" type="ORF">CROQUDRAFT_318216</name>
</gene>
<accession>A0A9P6NSJ7</accession>
<dbReference type="EMBL" id="MU167227">
    <property type="protein sequence ID" value="KAG0149449.1"/>
    <property type="molecule type" value="Genomic_DNA"/>
</dbReference>
<keyword evidence="1" id="KW-1133">Transmembrane helix</keyword>
<keyword evidence="3" id="KW-1185">Reference proteome</keyword>
<feature type="transmembrane region" description="Helical" evidence="1">
    <location>
        <begin position="59"/>
        <end position="80"/>
    </location>
</feature>
<evidence type="ECO:0000256" key="1">
    <source>
        <dbReference type="SAM" id="Phobius"/>
    </source>
</evidence>
<sequence>MGVLRVWFPCAHPNHRLHHHRSLKLPFFTLVVLICQPPSSLVLLNSACRTGSALACPHIPLFLCFCVFFVFFFFPSFFALHKFEWSGSREFALQFWPRLLIFCYSCRILSFLSHCRSLSSSSYLLSPPTLLALS</sequence>
<comment type="caution">
    <text evidence="2">The sequence shown here is derived from an EMBL/GenBank/DDBJ whole genome shotgun (WGS) entry which is preliminary data.</text>
</comment>
<keyword evidence="1" id="KW-0812">Transmembrane</keyword>
<name>A0A9P6NSJ7_9BASI</name>
<evidence type="ECO:0000313" key="3">
    <source>
        <dbReference type="Proteomes" id="UP000886653"/>
    </source>
</evidence>
<protein>
    <submittedName>
        <fullName evidence="2">Uncharacterized protein</fullName>
    </submittedName>
</protein>